<dbReference type="PROSITE" id="PS00688">
    <property type="entry name" value="SIGMA54_INTERACT_3"/>
    <property type="match status" value="1"/>
</dbReference>
<evidence type="ECO:0000256" key="1">
    <source>
        <dbReference type="ARBA" id="ARBA00022741"/>
    </source>
</evidence>
<gene>
    <name evidence="8" type="ORF">SAMN02745702_00843</name>
</gene>
<evidence type="ECO:0000256" key="2">
    <source>
        <dbReference type="ARBA" id="ARBA00022840"/>
    </source>
</evidence>
<dbReference type="InterPro" id="IPR009057">
    <property type="entry name" value="Homeodomain-like_sf"/>
</dbReference>
<feature type="domain" description="Sigma-54 factor interaction" evidence="7">
    <location>
        <begin position="194"/>
        <end position="424"/>
    </location>
</feature>
<protein>
    <submittedName>
        <fullName evidence="8">Transcriptional regulator containing GAF, AAA-type ATPase, and DNA-binding Fis domains</fullName>
    </submittedName>
</protein>
<dbReference type="InterPro" id="IPR029016">
    <property type="entry name" value="GAF-like_dom_sf"/>
</dbReference>
<evidence type="ECO:0000313" key="9">
    <source>
        <dbReference type="Proteomes" id="UP000189733"/>
    </source>
</evidence>
<reference evidence="8 9" key="1">
    <citation type="submission" date="2017-02" db="EMBL/GenBank/DDBJ databases">
        <authorList>
            <person name="Peterson S.W."/>
        </authorList>
    </citation>
    <scope>NUCLEOTIDE SEQUENCE [LARGE SCALE GENOMIC DNA]</scope>
    <source>
        <strain evidence="8 9">DSM 18034</strain>
    </source>
</reference>
<dbReference type="InterPro" id="IPR025943">
    <property type="entry name" value="Sigma_54_int_dom_ATP-bd_2"/>
</dbReference>
<evidence type="ECO:0000256" key="3">
    <source>
        <dbReference type="ARBA" id="ARBA00023015"/>
    </source>
</evidence>
<keyword evidence="4 8" id="KW-0238">DNA-binding</keyword>
<dbReference type="EMBL" id="FUYA01000002">
    <property type="protein sequence ID" value="SKA67529.1"/>
    <property type="molecule type" value="Genomic_DNA"/>
</dbReference>
<sequence length="507" mass="56125">MDTNIFFRQATLRICGSLDIDKALFQCLDFLKQHIPADGIYINIFQPKRKAIRFIARADETESTAMDTVVPITDEMCAALESPHRPRIRIINDITEDPTTSRVAGSVFKGRISILLMRLNINGKHLGVVGLYAHGLNRFSSEHGALLKLLHKPFALATAFALRQLNLRKTNTQLSQENQYLREQLSGGSRDGAIIGSRGGLQQVMMRVAQVAGLSNTVLLLGETGVGKEVIANAIHNSSPRATGPFIKVNCGAIPDSLIDSELFGHEKGAFTGASSTKKGVFEQADGGTLFLDEIGELPLSAQVRLLRVLQSRRFVRVGGTESRQVDIRIISATHRSLEDMVSEGSFRQDLWFRLNVFPVTIPPLRKRSQDIPELVSWFISKTSRRLGLAGLPNIPKAEMDRLISYTWPGNVRELENCVERAMILAEHNELKFDWLSPQLHHAPIPVPEEQPAGSDCLTMEEAMRQHIQSVLQKTGGKVHGPNGAARILDINPSTLRSRMKKLGITS</sequence>
<evidence type="ECO:0000313" key="8">
    <source>
        <dbReference type="EMBL" id="SKA67529.1"/>
    </source>
</evidence>
<dbReference type="Pfam" id="PF02954">
    <property type="entry name" value="HTH_8"/>
    <property type="match status" value="1"/>
</dbReference>
<dbReference type="RefSeq" id="WP_078684147.1">
    <property type="nucleotide sequence ID" value="NZ_FUYA01000002.1"/>
</dbReference>
<evidence type="ECO:0000256" key="4">
    <source>
        <dbReference type="ARBA" id="ARBA00023125"/>
    </source>
</evidence>
<dbReference type="GO" id="GO:0005524">
    <property type="term" value="F:ATP binding"/>
    <property type="evidence" value="ECO:0007669"/>
    <property type="project" value="UniProtKB-KW"/>
</dbReference>
<dbReference type="PROSITE" id="PS00675">
    <property type="entry name" value="SIGMA54_INTERACT_1"/>
    <property type="match status" value="1"/>
</dbReference>
<dbReference type="PANTHER" id="PTHR32071">
    <property type="entry name" value="TRANSCRIPTIONAL REGULATORY PROTEIN"/>
    <property type="match status" value="1"/>
</dbReference>
<dbReference type="InterPro" id="IPR025944">
    <property type="entry name" value="Sigma_54_int_dom_CS"/>
</dbReference>
<dbReference type="SUPFAM" id="SSF55781">
    <property type="entry name" value="GAF domain-like"/>
    <property type="match status" value="1"/>
</dbReference>
<dbReference type="Gene3D" id="3.40.50.300">
    <property type="entry name" value="P-loop containing nucleotide triphosphate hydrolases"/>
    <property type="match status" value="1"/>
</dbReference>
<dbReference type="Pfam" id="PF25601">
    <property type="entry name" value="AAA_lid_14"/>
    <property type="match status" value="1"/>
</dbReference>
<keyword evidence="5" id="KW-0010">Activator</keyword>
<dbReference type="STRING" id="1121442.SAMN02745702_00843"/>
<dbReference type="InterPro" id="IPR003593">
    <property type="entry name" value="AAA+_ATPase"/>
</dbReference>
<dbReference type="SUPFAM" id="SSF52540">
    <property type="entry name" value="P-loop containing nucleoside triphosphate hydrolases"/>
    <property type="match status" value="1"/>
</dbReference>
<keyword evidence="1" id="KW-0547">Nucleotide-binding</keyword>
<dbReference type="CDD" id="cd00009">
    <property type="entry name" value="AAA"/>
    <property type="match status" value="1"/>
</dbReference>
<dbReference type="InterPro" id="IPR058031">
    <property type="entry name" value="AAA_lid_NorR"/>
</dbReference>
<dbReference type="PROSITE" id="PS00676">
    <property type="entry name" value="SIGMA54_INTERACT_2"/>
    <property type="match status" value="1"/>
</dbReference>
<dbReference type="SMART" id="SM00382">
    <property type="entry name" value="AAA"/>
    <property type="match status" value="1"/>
</dbReference>
<keyword evidence="6" id="KW-0804">Transcription</keyword>
<evidence type="ECO:0000256" key="6">
    <source>
        <dbReference type="ARBA" id="ARBA00023163"/>
    </source>
</evidence>
<dbReference type="Gene3D" id="1.10.10.60">
    <property type="entry name" value="Homeodomain-like"/>
    <property type="match status" value="1"/>
</dbReference>
<dbReference type="InterPro" id="IPR025662">
    <property type="entry name" value="Sigma_54_int_dom_ATP-bd_1"/>
</dbReference>
<keyword evidence="3" id="KW-0805">Transcription regulation</keyword>
<dbReference type="AlphaFoldDB" id="A0A1T4VRI0"/>
<dbReference type="InterPro" id="IPR027417">
    <property type="entry name" value="P-loop_NTPase"/>
</dbReference>
<dbReference type="InterPro" id="IPR002078">
    <property type="entry name" value="Sigma_54_int"/>
</dbReference>
<dbReference type="SUPFAM" id="SSF46689">
    <property type="entry name" value="Homeodomain-like"/>
    <property type="match status" value="1"/>
</dbReference>
<proteinExistence type="predicted"/>
<evidence type="ECO:0000256" key="5">
    <source>
        <dbReference type="ARBA" id="ARBA00023159"/>
    </source>
</evidence>
<dbReference type="Gene3D" id="3.30.450.40">
    <property type="match status" value="1"/>
</dbReference>
<dbReference type="OrthoDB" id="9763792at2"/>
<keyword evidence="2" id="KW-0067">ATP-binding</keyword>
<dbReference type="InterPro" id="IPR002197">
    <property type="entry name" value="HTH_Fis"/>
</dbReference>
<dbReference type="GO" id="GO:0006355">
    <property type="term" value="P:regulation of DNA-templated transcription"/>
    <property type="evidence" value="ECO:0007669"/>
    <property type="project" value="InterPro"/>
</dbReference>
<evidence type="ECO:0000259" key="7">
    <source>
        <dbReference type="PROSITE" id="PS50045"/>
    </source>
</evidence>
<accession>A0A1T4VRI0</accession>
<dbReference type="GO" id="GO:0043565">
    <property type="term" value="F:sequence-specific DNA binding"/>
    <property type="evidence" value="ECO:0007669"/>
    <property type="project" value="InterPro"/>
</dbReference>
<dbReference type="Pfam" id="PF00158">
    <property type="entry name" value="Sigma54_activat"/>
    <property type="match status" value="1"/>
</dbReference>
<dbReference type="Proteomes" id="UP000189733">
    <property type="component" value="Unassembled WGS sequence"/>
</dbReference>
<dbReference type="Gene3D" id="1.10.8.60">
    <property type="match status" value="1"/>
</dbReference>
<keyword evidence="9" id="KW-1185">Reference proteome</keyword>
<dbReference type="PROSITE" id="PS50045">
    <property type="entry name" value="SIGMA54_INTERACT_4"/>
    <property type="match status" value="1"/>
</dbReference>
<organism evidence="8 9">
    <name type="scientific">Desulfobaculum bizertense DSM 18034</name>
    <dbReference type="NCBI Taxonomy" id="1121442"/>
    <lineage>
        <taxon>Bacteria</taxon>
        <taxon>Pseudomonadati</taxon>
        <taxon>Thermodesulfobacteriota</taxon>
        <taxon>Desulfovibrionia</taxon>
        <taxon>Desulfovibrionales</taxon>
        <taxon>Desulfovibrionaceae</taxon>
        <taxon>Desulfobaculum</taxon>
    </lineage>
</organism>
<dbReference type="PANTHER" id="PTHR32071:SF117">
    <property type="entry name" value="PTS-DEPENDENT DIHYDROXYACETONE KINASE OPERON REGULATORY PROTEIN-RELATED"/>
    <property type="match status" value="1"/>
</dbReference>
<name>A0A1T4VRI0_9BACT</name>
<dbReference type="FunFam" id="3.40.50.300:FF:000006">
    <property type="entry name" value="DNA-binding transcriptional regulator NtrC"/>
    <property type="match status" value="1"/>
</dbReference>